<reference evidence="2" key="1">
    <citation type="submission" date="2021-07" db="EMBL/GenBank/DDBJ databases">
        <title>Candidatus Kaistella beijingensis sp. nov. isolated from a municipal wastewater treatment plant is involved in sludge foaming.</title>
        <authorList>
            <person name="Song Y."/>
            <person name="Liu S.-J."/>
        </authorList>
    </citation>
    <scope>NUCLEOTIDE SEQUENCE</scope>
    <source>
        <strain evidence="2">DSM 43998</strain>
    </source>
</reference>
<feature type="transmembrane region" description="Helical" evidence="1">
    <location>
        <begin position="81"/>
        <end position="102"/>
    </location>
</feature>
<gene>
    <name evidence="2" type="ORF">KV203_19150</name>
</gene>
<feature type="transmembrane region" description="Helical" evidence="1">
    <location>
        <begin position="165"/>
        <end position="193"/>
    </location>
</feature>
<evidence type="ECO:0008006" key="4">
    <source>
        <dbReference type="Google" id="ProtNLM"/>
    </source>
</evidence>
<keyword evidence="3" id="KW-1185">Reference proteome</keyword>
<organism evidence="2 3">
    <name type="scientific">Skermania pinensis</name>
    <dbReference type="NCBI Taxonomy" id="39122"/>
    <lineage>
        <taxon>Bacteria</taxon>
        <taxon>Bacillati</taxon>
        <taxon>Actinomycetota</taxon>
        <taxon>Actinomycetes</taxon>
        <taxon>Mycobacteriales</taxon>
        <taxon>Gordoniaceae</taxon>
        <taxon>Skermania</taxon>
    </lineage>
</organism>
<evidence type="ECO:0000313" key="2">
    <source>
        <dbReference type="EMBL" id="QXQ13860.1"/>
    </source>
</evidence>
<name>A0ABX8SBN5_9ACTN</name>
<feature type="transmembrane region" description="Helical" evidence="1">
    <location>
        <begin position="114"/>
        <end position="132"/>
    </location>
</feature>
<keyword evidence="1" id="KW-0812">Transmembrane</keyword>
<feature type="transmembrane region" description="Helical" evidence="1">
    <location>
        <begin position="205"/>
        <end position="224"/>
    </location>
</feature>
<feature type="transmembrane region" description="Helical" evidence="1">
    <location>
        <begin position="328"/>
        <end position="347"/>
    </location>
</feature>
<dbReference type="RefSeq" id="WP_066473441.1">
    <property type="nucleotide sequence ID" value="NZ_CBCRUZ010000006.1"/>
</dbReference>
<proteinExistence type="predicted"/>
<feature type="transmembrane region" description="Helical" evidence="1">
    <location>
        <begin position="305"/>
        <end position="322"/>
    </location>
</feature>
<feature type="transmembrane region" description="Helical" evidence="1">
    <location>
        <begin position="268"/>
        <end position="285"/>
    </location>
</feature>
<dbReference type="Proteomes" id="UP000887023">
    <property type="component" value="Chromosome"/>
</dbReference>
<feature type="transmembrane region" description="Helical" evidence="1">
    <location>
        <begin position="359"/>
        <end position="378"/>
    </location>
</feature>
<protein>
    <recommendedName>
        <fullName evidence="4">DUF2029 domain-containing protein</fullName>
    </recommendedName>
</protein>
<keyword evidence="1" id="KW-0472">Membrane</keyword>
<accession>A0ABX8SBN5</accession>
<feature type="transmembrane region" description="Helical" evidence="1">
    <location>
        <begin position="139"/>
        <end position="159"/>
    </location>
</feature>
<dbReference type="EMBL" id="CP079105">
    <property type="protein sequence ID" value="QXQ13860.1"/>
    <property type="molecule type" value="Genomic_DNA"/>
</dbReference>
<keyword evidence="1" id="KW-1133">Transmembrane helix</keyword>
<evidence type="ECO:0000313" key="3">
    <source>
        <dbReference type="Proteomes" id="UP000887023"/>
    </source>
</evidence>
<sequence length="399" mass="44064">MTALLDRPDVLRPQRSGLHLSPTTLRVVLGLAVGIQVLKSTPSGWFTQTPWVYTRSAWYVDYRYGFVRRGLGGQLTGQSDIAVQAALFASWAIPLVAIVILLELLVRNWTRSSTFLALLIASSPAVVGELVYGRRSDQFGVLIVVGAGIACLYLRRWLLPVMWSIGLMLAGLCFVHEAILFIWGFAAVPIIFVTGNRAWWSNMRLCIAVLGPALVTVPLILLFGRVTPGVAAQLRVDASLEGPTVFRYLSQGAFESMGEVAIVGIDRHLQQITLGLLLVGLHVLWCRYTMGRLWWTRFTRLDRHTSLAIALLMSASVVIVFATGIDWMRWFCSFITSALLITAFAVLSTRQDRLPAAKLTVPWPAFAVVAYLMTLTPIDWVGPTIPTPDIGALYRLLGI</sequence>
<evidence type="ECO:0000256" key="1">
    <source>
        <dbReference type="SAM" id="Phobius"/>
    </source>
</evidence>